<dbReference type="SUPFAM" id="SSF142338">
    <property type="entry name" value="CofD-like"/>
    <property type="match status" value="1"/>
</dbReference>
<dbReference type="EMBL" id="CADCWK010000221">
    <property type="protein sequence ID" value="CAA9565154.1"/>
    <property type="molecule type" value="Genomic_DNA"/>
</dbReference>
<evidence type="ECO:0000313" key="5">
    <source>
        <dbReference type="EMBL" id="CAA9565154.1"/>
    </source>
</evidence>
<keyword evidence="4" id="KW-1133">Transmembrane helix</keyword>
<keyword evidence="4" id="KW-0812">Transmembrane</keyword>
<dbReference type="HAMAP" id="MF_00973">
    <property type="entry name" value="Gluconeogen_factor"/>
    <property type="match status" value="1"/>
</dbReference>
<comment type="similarity">
    <text evidence="2">Belongs to the gluconeogenesis factor family.</text>
</comment>
<reference evidence="5" key="1">
    <citation type="submission" date="2020-02" db="EMBL/GenBank/DDBJ databases">
        <authorList>
            <person name="Meier V. D."/>
        </authorList>
    </citation>
    <scope>NUCLEOTIDE SEQUENCE</scope>
    <source>
        <strain evidence="5">AVDCRST_MAG33</strain>
    </source>
</reference>
<comment type="function">
    <text evidence="2">Required for morphogenesis under gluconeogenic growth conditions.</text>
</comment>
<dbReference type="CDD" id="cd07187">
    <property type="entry name" value="YvcK_like"/>
    <property type="match status" value="1"/>
</dbReference>
<protein>
    <recommendedName>
        <fullName evidence="2">Putative gluconeogenesis factor</fullName>
    </recommendedName>
</protein>
<evidence type="ECO:0000256" key="4">
    <source>
        <dbReference type="SAM" id="Phobius"/>
    </source>
</evidence>
<dbReference type="Pfam" id="PF01933">
    <property type="entry name" value="CofD"/>
    <property type="match status" value="1"/>
</dbReference>
<dbReference type="PANTHER" id="PTHR30135:SF3">
    <property type="entry name" value="GLUCONEOGENESIS FACTOR-RELATED"/>
    <property type="match status" value="1"/>
</dbReference>
<name>A0A6J4V2U0_9BACT</name>
<feature type="transmembrane region" description="Helical" evidence="4">
    <location>
        <begin position="69"/>
        <end position="87"/>
    </location>
</feature>
<dbReference type="InterPro" id="IPR010119">
    <property type="entry name" value="Gluconeogen_factor"/>
</dbReference>
<evidence type="ECO:0000256" key="3">
    <source>
        <dbReference type="SAM" id="MobiDB-lite"/>
    </source>
</evidence>
<keyword evidence="5" id="KW-0808">Transferase</keyword>
<evidence type="ECO:0000256" key="2">
    <source>
        <dbReference type="HAMAP-Rule" id="MF_00973"/>
    </source>
</evidence>
<dbReference type="InterPro" id="IPR038136">
    <property type="entry name" value="CofD-like_dom_sf"/>
</dbReference>
<organism evidence="5">
    <name type="scientific">uncultured Thermomicrobiales bacterium</name>
    <dbReference type="NCBI Taxonomy" id="1645740"/>
    <lineage>
        <taxon>Bacteria</taxon>
        <taxon>Pseudomonadati</taxon>
        <taxon>Thermomicrobiota</taxon>
        <taxon>Thermomicrobia</taxon>
        <taxon>Thermomicrobiales</taxon>
        <taxon>environmental samples</taxon>
    </lineage>
</organism>
<feature type="compositionally biased region" description="Basic and acidic residues" evidence="3">
    <location>
        <begin position="482"/>
        <end position="491"/>
    </location>
</feature>
<dbReference type="GO" id="GO:0008360">
    <property type="term" value="P:regulation of cell shape"/>
    <property type="evidence" value="ECO:0007669"/>
    <property type="project" value="UniProtKB-UniRule"/>
</dbReference>
<feature type="region of interest" description="Disordered" evidence="3">
    <location>
        <begin position="434"/>
        <end position="491"/>
    </location>
</feature>
<sequence>MSAWRTWLQPGMRVKRWGTLAFLGLTGMVLSVAVGLVWAYRSYYFELQADYPILRPLTLQFIPHPWREVLLLVVGLIIAGFAAVRLNRSLVAPLLAKEASGRALAQIVAEHRFGPVRPAFGVVAIGGGTGLSSLLRGLKHHDAGITAIVTVADDGGSTGRLRADFDIPAPGDIRNCIAALADDEALVTRLFQHRFEGDGTSLHGHSFGNLFITALTRTTGSFERAVEEASQVLNIRGRVLPATLENVQLSAELTDGTILHGESSVGEHGPRGKRIRRMFLTPRYPEAHAPALGAILNADLIILGPGSLFTSVVPNLLVAGIPDAIRWSEATVVYVCNVATQPGETDDFDAADHVRVIVDHLGPGRLDAVLVNANPASVVAARGEESIRPVVSGSLASEHLGVEVIARDLASEVNPLRHDSQKLATVLMELARSRPARRPRAVTDDPGAVYRESASHLNGDGHGRAGQPVRDLAATGPGQRFRPVDGHAPPE</sequence>
<dbReference type="GO" id="GO:0005737">
    <property type="term" value="C:cytoplasm"/>
    <property type="evidence" value="ECO:0007669"/>
    <property type="project" value="UniProtKB-SubCell"/>
</dbReference>
<proteinExistence type="inferred from homology"/>
<feature type="transmembrane region" description="Helical" evidence="4">
    <location>
        <begin position="20"/>
        <end position="40"/>
    </location>
</feature>
<accession>A0A6J4V2U0</accession>
<dbReference type="NCBIfam" id="TIGR01826">
    <property type="entry name" value="CofD_related"/>
    <property type="match status" value="1"/>
</dbReference>
<dbReference type="GO" id="GO:0043743">
    <property type="term" value="F:LPPG:FO 2-phospho-L-lactate transferase activity"/>
    <property type="evidence" value="ECO:0007669"/>
    <property type="project" value="InterPro"/>
</dbReference>
<evidence type="ECO:0000256" key="1">
    <source>
        <dbReference type="ARBA" id="ARBA00022490"/>
    </source>
</evidence>
<keyword evidence="4" id="KW-0472">Membrane</keyword>
<gene>
    <name evidence="5" type="ORF">AVDCRST_MAG33-2005</name>
</gene>
<dbReference type="Gene3D" id="3.40.50.10680">
    <property type="entry name" value="CofD-like domains"/>
    <property type="match status" value="1"/>
</dbReference>
<keyword evidence="1 2" id="KW-0963">Cytoplasm</keyword>
<dbReference type="InterPro" id="IPR002882">
    <property type="entry name" value="CofD"/>
</dbReference>
<dbReference type="AlphaFoldDB" id="A0A6J4V2U0"/>
<comment type="subcellular location">
    <subcellularLocation>
        <location evidence="2">Cytoplasm</location>
    </subcellularLocation>
</comment>
<dbReference type="PANTHER" id="PTHR30135">
    <property type="entry name" value="UNCHARACTERIZED PROTEIN YVCK-RELATED"/>
    <property type="match status" value="1"/>
</dbReference>